<evidence type="ECO:0000313" key="2">
    <source>
        <dbReference type="Proteomes" id="UP001161669"/>
    </source>
</evidence>
<organism evidence="1 2">
    <name type="scientific">Acanthamoeba castellanii medusavirus J1</name>
    <dbReference type="NCBI Taxonomy" id="3114988"/>
    <lineage>
        <taxon>Viruses</taxon>
        <taxon>Varidnaviria</taxon>
        <taxon>Bamfordvirae</taxon>
        <taxon>Nucleocytoviricota</taxon>
        <taxon>Megaviricetes</taxon>
        <taxon>Mamonoviridae</taxon>
        <taxon>Medusavirus</taxon>
        <taxon>Medusavirus medusae</taxon>
    </lineage>
</organism>
<dbReference type="Proteomes" id="UP001161669">
    <property type="component" value="Segment"/>
</dbReference>
<dbReference type="Gene3D" id="2.160.20.70">
    <property type="match status" value="1"/>
</dbReference>
<dbReference type="KEGG" id="vg:80540552"/>
<dbReference type="EMBL" id="AP018495">
    <property type="protein sequence ID" value="BBI30200.1"/>
    <property type="molecule type" value="Genomic_DNA"/>
</dbReference>
<evidence type="ECO:0008006" key="3">
    <source>
        <dbReference type="Google" id="ProtNLM"/>
    </source>
</evidence>
<evidence type="ECO:0000313" key="1">
    <source>
        <dbReference type="EMBL" id="BBI30200.1"/>
    </source>
</evidence>
<accession>A0A3T1CWI5</accession>
<dbReference type="InterPro" id="IPR016098">
    <property type="entry name" value="CAP/MinC_C"/>
</dbReference>
<proteinExistence type="predicted"/>
<reference evidence="2" key="1">
    <citation type="journal article" date="2019" name="J. Virol.">
        <title>Medusavirus, a novel large DNA virus discovered from hot spring water.</title>
        <authorList>
            <person name="Yoshikawa G."/>
            <person name="Blanc-Mathieu R."/>
            <person name="Song C."/>
            <person name="Kayama Y."/>
            <person name="Mochizuki T."/>
            <person name="Murata K."/>
            <person name="Ogata H."/>
            <person name="Takemura M."/>
        </authorList>
    </citation>
    <scope>NUCLEOTIDE SEQUENCE [LARGE SCALE GENOMIC DNA]</scope>
</reference>
<name>A0A3T1CWI5_9VIRU</name>
<protein>
    <recommendedName>
        <fullName evidence="3">C-CAP/cofactor C-like domain-containing protein</fullName>
    </recommendedName>
</protein>
<keyword evidence="2" id="KW-1185">Reference proteome</keyword>
<sequence length="203" mass="23308">MGDAASDYERTAVRNIIAMWTEASEKQHTFEDISDAHIDATVDLPEGCSTVILWRCRDVVLNMRHIRPTAVKLLNCSNVQVFMRRGCVSTVDISRSHDVVLDVMPHGDAGWNVDIAYSSNVHFYCYGSPVLISCTASMNLSFARERSAKYPRIVYYDRMFDDMPLRMQVPSLEQVIETARAQQQRLKMQLVFLELQERQNQLQ</sequence>